<dbReference type="PANTHER" id="PTHR19836">
    <property type="entry name" value="30S RIBOSOMAL PROTEIN S14"/>
    <property type="match status" value="1"/>
</dbReference>
<evidence type="ECO:0000256" key="3">
    <source>
        <dbReference type="ARBA" id="ARBA00022730"/>
    </source>
</evidence>
<dbReference type="GO" id="GO:0015935">
    <property type="term" value="C:small ribosomal subunit"/>
    <property type="evidence" value="ECO:0007669"/>
    <property type="project" value="TreeGrafter"/>
</dbReference>
<gene>
    <name evidence="10" type="primary">rpsZ</name>
    <name evidence="10" type="synonym">rpsN</name>
    <name evidence="11" type="ORF">SAMN06264868_10851</name>
</gene>
<organism evidence="11 12">
    <name type="scientific">Venenivibrio stagnispumantis</name>
    <dbReference type="NCBI Taxonomy" id="407998"/>
    <lineage>
        <taxon>Bacteria</taxon>
        <taxon>Pseudomonadati</taxon>
        <taxon>Aquificota</taxon>
        <taxon>Aquificia</taxon>
        <taxon>Aquificales</taxon>
        <taxon>Hydrogenothermaceae</taxon>
        <taxon>Venenivibrio</taxon>
    </lineage>
</organism>
<keyword evidence="7 10" id="KW-0687">Ribonucleoprotein</keyword>
<name>A0AA45WLM0_9AQUI</name>
<comment type="caution">
    <text evidence="11">The sequence shown here is derived from an EMBL/GenBank/DDBJ whole genome shotgun (WGS) entry which is preliminary data.</text>
</comment>
<dbReference type="InterPro" id="IPR023053">
    <property type="entry name" value="Ribosomal_uS14_bact"/>
</dbReference>
<comment type="subunit">
    <text evidence="9 10">Part of the 30S ribosomal subunit. Contacts proteins S3 and S10.</text>
</comment>
<evidence type="ECO:0000256" key="7">
    <source>
        <dbReference type="ARBA" id="ARBA00023274"/>
    </source>
</evidence>
<keyword evidence="6 10" id="KW-0689">Ribosomal protein</keyword>
<feature type="binding site" evidence="10">
    <location>
        <position position="25"/>
    </location>
    <ligand>
        <name>Zn(2+)</name>
        <dbReference type="ChEBI" id="CHEBI:29105"/>
    </ligand>
</feature>
<evidence type="ECO:0000256" key="6">
    <source>
        <dbReference type="ARBA" id="ARBA00022980"/>
    </source>
</evidence>
<dbReference type="GO" id="GO:0006412">
    <property type="term" value="P:translation"/>
    <property type="evidence" value="ECO:0007669"/>
    <property type="project" value="UniProtKB-UniRule"/>
</dbReference>
<evidence type="ECO:0000256" key="2">
    <source>
        <dbReference type="ARBA" id="ARBA00022723"/>
    </source>
</evidence>
<proteinExistence type="inferred from homology"/>
<accession>A0AA45WLM0</accession>
<keyword evidence="4 10" id="KW-0862">Zinc</keyword>
<dbReference type="SUPFAM" id="SSF57716">
    <property type="entry name" value="Glucocorticoid receptor-like (DNA-binding domain)"/>
    <property type="match status" value="1"/>
</dbReference>
<feature type="binding site" evidence="10">
    <location>
        <position position="44"/>
    </location>
    <ligand>
        <name>Zn(2+)</name>
        <dbReference type="ChEBI" id="CHEBI:29105"/>
    </ligand>
</feature>
<dbReference type="PANTHER" id="PTHR19836:SF19">
    <property type="entry name" value="SMALL RIBOSOMAL SUBUNIT PROTEIN US14M"/>
    <property type="match status" value="1"/>
</dbReference>
<keyword evidence="2 10" id="KW-0479">Metal-binding</keyword>
<protein>
    <recommendedName>
        <fullName evidence="8 10">Small ribosomal subunit protein uS14</fullName>
    </recommendedName>
</protein>
<dbReference type="PROSITE" id="PS00527">
    <property type="entry name" value="RIBOSOMAL_S14"/>
    <property type="match status" value="1"/>
</dbReference>
<dbReference type="EMBL" id="FXTX01000008">
    <property type="protein sequence ID" value="SMP11080.1"/>
    <property type="molecule type" value="Genomic_DNA"/>
</dbReference>
<dbReference type="GO" id="GO:0003735">
    <property type="term" value="F:structural constituent of ribosome"/>
    <property type="evidence" value="ECO:0007669"/>
    <property type="project" value="InterPro"/>
</dbReference>
<dbReference type="Proteomes" id="UP001157947">
    <property type="component" value="Unassembled WGS sequence"/>
</dbReference>
<dbReference type="RefSeq" id="WP_265134293.1">
    <property type="nucleotide sequence ID" value="NZ_FXTX01000008.1"/>
</dbReference>
<comment type="cofactor">
    <cofactor evidence="10">
        <name>Zn(2+)</name>
        <dbReference type="ChEBI" id="CHEBI:29105"/>
    </cofactor>
    <text evidence="10">Binds 1 zinc ion per subunit.</text>
</comment>
<evidence type="ECO:0000256" key="1">
    <source>
        <dbReference type="ARBA" id="ARBA00003686"/>
    </source>
</evidence>
<dbReference type="AlphaFoldDB" id="A0AA45WLM0"/>
<comment type="similarity">
    <text evidence="10">Belongs to the universal ribosomal protein uS14 family. Zinc-binding uS14 subfamily.</text>
</comment>
<evidence type="ECO:0000256" key="9">
    <source>
        <dbReference type="ARBA" id="ARBA00047110"/>
    </source>
</evidence>
<evidence type="ECO:0000256" key="10">
    <source>
        <dbReference type="HAMAP-Rule" id="MF_01364"/>
    </source>
</evidence>
<feature type="binding site" evidence="10">
    <location>
        <position position="28"/>
    </location>
    <ligand>
        <name>Zn(2+)</name>
        <dbReference type="ChEBI" id="CHEBI:29105"/>
    </ligand>
</feature>
<dbReference type="InterPro" id="IPR043140">
    <property type="entry name" value="Ribosomal_uS14_sf"/>
</dbReference>
<dbReference type="GO" id="GO:0005737">
    <property type="term" value="C:cytoplasm"/>
    <property type="evidence" value="ECO:0007669"/>
    <property type="project" value="UniProtKB-ARBA"/>
</dbReference>
<sequence length="62" mass="7302">MARKCLIVKSFQKKPKFATRKHSRCPLCGRPRGYIRQFDMCRICFREKASRGEIPGIKKASW</sequence>
<keyword evidence="12" id="KW-1185">Reference proteome</keyword>
<evidence type="ECO:0000256" key="8">
    <source>
        <dbReference type="ARBA" id="ARBA00035167"/>
    </source>
</evidence>
<keyword evidence="3 10" id="KW-0699">rRNA-binding</keyword>
<feature type="binding site" evidence="10">
    <location>
        <position position="41"/>
    </location>
    <ligand>
        <name>Zn(2+)</name>
        <dbReference type="ChEBI" id="CHEBI:29105"/>
    </ligand>
</feature>
<comment type="function">
    <text evidence="1 10">Binds 16S rRNA, required for the assembly of 30S particles and may also be responsible for determining the conformation of the 16S rRNA at the A site.</text>
</comment>
<dbReference type="Gene3D" id="4.10.830.10">
    <property type="entry name" value="30s Ribosomal Protein S14, Chain N"/>
    <property type="match status" value="1"/>
</dbReference>
<evidence type="ECO:0000256" key="4">
    <source>
        <dbReference type="ARBA" id="ARBA00022833"/>
    </source>
</evidence>
<dbReference type="Pfam" id="PF00253">
    <property type="entry name" value="Ribosomal_S14"/>
    <property type="match status" value="1"/>
</dbReference>
<dbReference type="InterPro" id="IPR001209">
    <property type="entry name" value="Ribosomal_uS14"/>
</dbReference>
<evidence type="ECO:0000313" key="11">
    <source>
        <dbReference type="EMBL" id="SMP11080.1"/>
    </source>
</evidence>
<dbReference type="GO" id="GO:0008270">
    <property type="term" value="F:zinc ion binding"/>
    <property type="evidence" value="ECO:0007669"/>
    <property type="project" value="UniProtKB-UniRule"/>
</dbReference>
<dbReference type="InterPro" id="IPR018271">
    <property type="entry name" value="Ribosomal_uS14_CS"/>
</dbReference>
<dbReference type="NCBIfam" id="NF005974">
    <property type="entry name" value="PRK08061.1"/>
    <property type="match status" value="1"/>
</dbReference>
<evidence type="ECO:0000313" key="12">
    <source>
        <dbReference type="Proteomes" id="UP001157947"/>
    </source>
</evidence>
<dbReference type="HAMAP" id="MF_01364_B">
    <property type="entry name" value="Ribosomal_uS14_2_B"/>
    <property type="match status" value="1"/>
</dbReference>
<reference evidence="11" key="1">
    <citation type="submission" date="2017-05" db="EMBL/GenBank/DDBJ databases">
        <authorList>
            <person name="Varghese N."/>
            <person name="Submissions S."/>
        </authorList>
    </citation>
    <scope>NUCLEOTIDE SEQUENCE</scope>
    <source>
        <strain evidence="11">DSM 18763</strain>
    </source>
</reference>
<dbReference type="GO" id="GO:0019843">
    <property type="term" value="F:rRNA binding"/>
    <property type="evidence" value="ECO:0007669"/>
    <property type="project" value="UniProtKB-UniRule"/>
</dbReference>
<keyword evidence="5 10" id="KW-0694">RNA-binding</keyword>
<evidence type="ECO:0000256" key="5">
    <source>
        <dbReference type="ARBA" id="ARBA00022884"/>
    </source>
</evidence>